<evidence type="ECO:0000313" key="2">
    <source>
        <dbReference type="Proteomes" id="UP001595729"/>
    </source>
</evidence>
<reference evidence="2" key="1">
    <citation type="journal article" date="2019" name="Int. J. Syst. Evol. Microbiol.">
        <title>The Global Catalogue of Microorganisms (GCM) 10K type strain sequencing project: providing services to taxonomists for standard genome sequencing and annotation.</title>
        <authorList>
            <consortium name="The Broad Institute Genomics Platform"/>
            <consortium name="The Broad Institute Genome Sequencing Center for Infectious Disease"/>
            <person name="Wu L."/>
            <person name="Ma J."/>
        </authorList>
    </citation>
    <scope>NUCLEOTIDE SEQUENCE [LARGE SCALE GENOMIC DNA]</scope>
    <source>
        <strain evidence="2">KCTC 42501</strain>
    </source>
</reference>
<keyword evidence="2" id="KW-1185">Reference proteome</keyword>
<sequence>MTQKIDPAKLKAAAERLEWVCQQYPNEERVQGLLESMRPLIEDAKAGRVHAPIADRHDIPARWAVSGEGLYRDYKDPDVEGAYVAFAIEMQGGLSQDDQDINAIIENIRKGTPS</sequence>
<organism evidence="1 2">
    <name type="scientific">Hydrogenophaga luteola</name>
    <dbReference type="NCBI Taxonomy" id="1591122"/>
    <lineage>
        <taxon>Bacteria</taxon>
        <taxon>Pseudomonadati</taxon>
        <taxon>Pseudomonadota</taxon>
        <taxon>Betaproteobacteria</taxon>
        <taxon>Burkholderiales</taxon>
        <taxon>Comamonadaceae</taxon>
        <taxon>Hydrogenophaga</taxon>
    </lineage>
</organism>
<name>A0ABV7VXQ2_9BURK</name>
<protein>
    <submittedName>
        <fullName evidence="1">Uncharacterized protein</fullName>
    </submittedName>
</protein>
<dbReference type="RefSeq" id="WP_382169736.1">
    <property type="nucleotide sequence ID" value="NZ_JBHRXX010000001.1"/>
</dbReference>
<proteinExistence type="predicted"/>
<dbReference type="Proteomes" id="UP001595729">
    <property type="component" value="Unassembled WGS sequence"/>
</dbReference>
<comment type="caution">
    <text evidence="1">The sequence shown here is derived from an EMBL/GenBank/DDBJ whole genome shotgun (WGS) entry which is preliminary data.</text>
</comment>
<gene>
    <name evidence="1" type="ORF">ACFOPI_00630</name>
</gene>
<accession>A0ABV7VXQ2</accession>
<dbReference type="EMBL" id="JBHRXX010000001">
    <property type="protein sequence ID" value="MFC3682075.1"/>
    <property type="molecule type" value="Genomic_DNA"/>
</dbReference>
<evidence type="ECO:0000313" key="1">
    <source>
        <dbReference type="EMBL" id="MFC3682075.1"/>
    </source>
</evidence>